<feature type="compositionally biased region" description="Polar residues" evidence="1">
    <location>
        <begin position="122"/>
        <end position="140"/>
    </location>
</feature>
<feature type="compositionally biased region" description="Polar residues" evidence="1">
    <location>
        <begin position="41"/>
        <end position="84"/>
    </location>
</feature>
<protein>
    <submittedName>
        <fullName evidence="2">Uncharacterized protein</fullName>
    </submittedName>
</protein>
<evidence type="ECO:0000313" key="3">
    <source>
        <dbReference type="Proteomes" id="UP000319257"/>
    </source>
</evidence>
<sequence length="222" mass="24562">MEFSLVPSLTSINDLTIASTPLLNSRSSRRMATEDAHYDESNGTISQSDGISDLTASATHQPVPNRSGLTNYYHQQGQRHTSGVSVPGNARSSMGDDSVSPSSSGTTFPHERPPILPEFFTSPVTRDSTTSQEPNQPSQSLHHRHPGRDPGVRLAPVEMVLDEGRAYLVHQGGMSCQCCPQENGHACTECHAPRTLYQAWQPLEQQHDYWQNPDLSLPRWFR</sequence>
<evidence type="ECO:0000256" key="1">
    <source>
        <dbReference type="SAM" id="MobiDB-lite"/>
    </source>
</evidence>
<evidence type="ECO:0000313" key="2">
    <source>
        <dbReference type="EMBL" id="TPX18797.1"/>
    </source>
</evidence>
<organism evidence="2 3">
    <name type="scientific">Thyridium curvatum</name>
    <dbReference type="NCBI Taxonomy" id="1093900"/>
    <lineage>
        <taxon>Eukaryota</taxon>
        <taxon>Fungi</taxon>
        <taxon>Dikarya</taxon>
        <taxon>Ascomycota</taxon>
        <taxon>Pezizomycotina</taxon>
        <taxon>Sordariomycetes</taxon>
        <taxon>Sordariomycetidae</taxon>
        <taxon>Thyridiales</taxon>
        <taxon>Thyridiaceae</taxon>
        <taxon>Thyridium</taxon>
    </lineage>
</organism>
<dbReference type="RefSeq" id="XP_031000508.1">
    <property type="nucleotide sequence ID" value="XM_031134287.1"/>
</dbReference>
<dbReference type="Proteomes" id="UP000319257">
    <property type="component" value="Unassembled WGS sequence"/>
</dbReference>
<feature type="region of interest" description="Disordered" evidence="1">
    <location>
        <begin position="24"/>
        <end position="152"/>
    </location>
</feature>
<comment type="caution">
    <text evidence="2">The sequence shown here is derived from an EMBL/GenBank/DDBJ whole genome shotgun (WGS) entry which is preliminary data.</text>
</comment>
<dbReference type="EMBL" id="SKBQ01000109">
    <property type="protein sequence ID" value="TPX18797.1"/>
    <property type="molecule type" value="Genomic_DNA"/>
</dbReference>
<feature type="compositionally biased region" description="Low complexity" evidence="1">
    <location>
        <begin position="92"/>
        <end position="105"/>
    </location>
</feature>
<proteinExistence type="predicted"/>
<accession>A0A507BFV8</accession>
<dbReference type="GeneID" id="41978993"/>
<keyword evidence="3" id="KW-1185">Reference proteome</keyword>
<reference evidence="2 3" key="1">
    <citation type="submission" date="2019-06" db="EMBL/GenBank/DDBJ databases">
        <title>Draft genome sequence of the filamentous fungus Phialemoniopsis curvata isolated from diesel fuel.</title>
        <authorList>
            <person name="Varaljay V.A."/>
            <person name="Lyon W.J."/>
            <person name="Crouch A.L."/>
            <person name="Drake C.E."/>
            <person name="Hollomon J.M."/>
            <person name="Nadeau L.J."/>
            <person name="Nunn H.S."/>
            <person name="Stevenson B.S."/>
            <person name="Bojanowski C.L."/>
            <person name="Crookes-Goodson W.J."/>
        </authorList>
    </citation>
    <scope>NUCLEOTIDE SEQUENCE [LARGE SCALE GENOMIC DNA]</scope>
    <source>
        <strain evidence="2 3">D216</strain>
    </source>
</reference>
<dbReference type="InParanoid" id="A0A507BFV8"/>
<gene>
    <name evidence="2" type="ORF">E0L32_011546</name>
</gene>
<feature type="compositionally biased region" description="Basic and acidic residues" evidence="1">
    <location>
        <begin position="31"/>
        <end position="40"/>
    </location>
</feature>
<dbReference type="AlphaFoldDB" id="A0A507BFV8"/>
<name>A0A507BFV8_9PEZI</name>